<gene>
    <name evidence="1" type="ORF">GCL60_15315</name>
</gene>
<proteinExistence type="predicted"/>
<protein>
    <submittedName>
        <fullName evidence="1">DUF4286 family protein</fullName>
    </submittedName>
</protein>
<dbReference type="OrthoDB" id="34442at2"/>
<dbReference type="EMBL" id="WFLM01000006">
    <property type="protein sequence ID" value="KAB8036494.1"/>
    <property type="molecule type" value="Genomic_DNA"/>
</dbReference>
<reference evidence="1 2" key="1">
    <citation type="submission" date="2019-10" db="EMBL/GenBank/DDBJ databases">
        <title>New species of Slilvanegrellaceae.</title>
        <authorList>
            <person name="Pitt A."/>
            <person name="Hahn M.W."/>
        </authorList>
    </citation>
    <scope>NUCLEOTIDE SEQUENCE [LARGE SCALE GENOMIC DNA]</scope>
    <source>
        <strain evidence="1 2">SP-Ram-0.45-NSY-1</strain>
    </source>
</reference>
<evidence type="ECO:0000313" key="2">
    <source>
        <dbReference type="Proteomes" id="UP000437748"/>
    </source>
</evidence>
<dbReference type="Proteomes" id="UP000437748">
    <property type="component" value="Unassembled WGS sequence"/>
</dbReference>
<evidence type="ECO:0000313" key="1">
    <source>
        <dbReference type="EMBL" id="KAB8036494.1"/>
    </source>
</evidence>
<dbReference type="Pfam" id="PF14114">
    <property type="entry name" value="DUF4286"/>
    <property type="match status" value="1"/>
</dbReference>
<accession>A0A6N6VND3</accession>
<sequence length="102" mass="12078">MILYEVTCILKEKKIEEDFVKYMTTKHVKEVFDTGCFFNASFIKTENPLIYRSSYFVKNKELLDNYVSNFAPKLRQDVINKFSEGAIEFQRTVCEVLFHDSI</sequence>
<keyword evidence="2" id="KW-1185">Reference proteome</keyword>
<organism evidence="1 2">
    <name type="scientific">Silvanigrella paludirubra</name>
    <dbReference type="NCBI Taxonomy" id="2499159"/>
    <lineage>
        <taxon>Bacteria</taxon>
        <taxon>Pseudomonadati</taxon>
        <taxon>Bdellovibrionota</taxon>
        <taxon>Oligoflexia</taxon>
        <taxon>Silvanigrellales</taxon>
        <taxon>Silvanigrellaceae</taxon>
        <taxon>Silvanigrella</taxon>
    </lineage>
</organism>
<name>A0A6N6VND3_9BACT</name>
<comment type="caution">
    <text evidence="1">The sequence shown here is derived from an EMBL/GenBank/DDBJ whole genome shotgun (WGS) entry which is preliminary data.</text>
</comment>
<dbReference type="InterPro" id="IPR025563">
    <property type="entry name" value="DUF4286"/>
</dbReference>
<dbReference type="RefSeq" id="WP_153421621.1">
    <property type="nucleotide sequence ID" value="NZ_WFLM01000006.1"/>
</dbReference>
<dbReference type="AlphaFoldDB" id="A0A6N6VND3"/>